<dbReference type="GO" id="GO:0004777">
    <property type="term" value="F:succinate-semialdehyde dehydrogenase (NAD+) activity"/>
    <property type="evidence" value="ECO:0007669"/>
    <property type="project" value="TreeGrafter"/>
</dbReference>
<dbReference type="Pfam" id="PF00171">
    <property type="entry name" value="Aldedh"/>
    <property type="match status" value="1"/>
</dbReference>
<dbReference type="PANTHER" id="PTHR43353:SF5">
    <property type="entry name" value="SUCCINATE-SEMIALDEHYDE DEHYDROGENASE, MITOCHONDRIAL"/>
    <property type="match status" value="1"/>
</dbReference>
<dbReference type="InterPro" id="IPR050740">
    <property type="entry name" value="Aldehyde_DH_Superfamily"/>
</dbReference>
<dbReference type="Gene3D" id="3.40.605.10">
    <property type="entry name" value="Aldehyde Dehydrogenase, Chain A, domain 1"/>
    <property type="match status" value="1"/>
</dbReference>
<gene>
    <name evidence="6" type="ORF">HAP48_035460</name>
</gene>
<dbReference type="SUPFAM" id="SSF53720">
    <property type="entry name" value="ALDH-like"/>
    <property type="match status" value="1"/>
</dbReference>
<feature type="active site" evidence="3">
    <location>
        <position position="257"/>
    </location>
</feature>
<dbReference type="EMBL" id="JAAOLE020000001">
    <property type="protein sequence ID" value="NVI48145.1"/>
    <property type="molecule type" value="Genomic_DNA"/>
</dbReference>
<dbReference type="CDD" id="cd07103">
    <property type="entry name" value="ALDH_F5_SSADH_GabD"/>
    <property type="match status" value="1"/>
</dbReference>
<proteinExistence type="inferred from homology"/>
<dbReference type="PANTHER" id="PTHR43353">
    <property type="entry name" value="SUCCINATE-SEMIALDEHYDE DEHYDROGENASE, MITOCHONDRIAL"/>
    <property type="match status" value="1"/>
</dbReference>
<comment type="similarity">
    <text evidence="1 4">Belongs to the aldehyde dehydrogenase family.</text>
</comment>
<evidence type="ECO:0000256" key="1">
    <source>
        <dbReference type="ARBA" id="ARBA00009986"/>
    </source>
</evidence>
<dbReference type="RefSeq" id="WP_035978100.1">
    <property type="nucleotide sequence ID" value="NZ_CP088285.1"/>
</dbReference>
<feature type="domain" description="Aldehyde dehydrogenase" evidence="5">
    <location>
        <begin position="20"/>
        <end position="480"/>
    </location>
</feature>
<protein>
    <submittedName>
        <fullName evidence="6">NAD-dependent succinate-semialdehyde dehydrogenase</fullName>
    </submittedName>
</protein>
<dbReference type="InterPro" id="IPR016163">
    <property type="entry name" value="Ald_DH_C"/>
</dbReference>
<dbReference type="InterPro" id="IPR016161">
    <property type="entry name" value="Ald_DH/histidinol_DH"/>
</dbReference>
<reference evidence="6" key="1">
    <citation type="submission" date="2020-06" db="EMBL/GenBank/DDBJ databases">
        <title>Whole Genome Sequence of Bradyrhizobium sp. Strain 1S1.</title>
        <authorList>
            <person name="Bromfield E.S.P."/>
            <person name="Cloutier S."/>
        </authorList>
    </citation>
    <scope>NUCLEOTIDE SEQUENCE [LARGE SCALE GENOMIC DNA]</scope>
    <source>
        <strain evidence="6">1S1</strain>
    </source>
</reference>
<dbReference type="Gene3D" id="3.40.309.10">
    <property type="entry name" value="Aldehyde Dehydrogenase, Chain A, domain 2"/>
    <property type="match status" value="1"/>
</dbReference>
<dbReference type="PROSITE" id="PS00687">
    <property type="entry name" value="ALDEHYDE_DEHYDR_GLU"/>
    <property type="match status" value="1"/>
</dbReference>
<evidence type="ECO:0000256" key="4">
    <source>
        <dbReference type="RuleBase" id="RU003345"/>
    </source>
</evidence>
<organism evidence="6">
    <name type="scientific">Bradyrhizobium septentrionale</name>
    <dbReference type="NCBI Taxonomy" id="1404411"/>
    <lineage>
        <taxon>Bacteria</taxon>
        <taxon>Pseudomonadati</taxon>
        <taxon>Pseudomonadota</taxon>
        <taxon>Alphaproteobacteria</taxon>
        <taxon>Hyphomicrobiales</taxon>
        <taxon>Nitrobacteraceae</taxon>
        <taxon>Bradyrhizobium</taxon>
    </lineage>
</organism>
<dbReference type="InterPro" id="IPR029510">
    <property type="entry name" value="Ald_DH_CS_GLU"/>
</dbReference>
<evidence type="ECO:0000313" key="6">
    <source>
        <dbReference type="EMBL" id="NVI48145.1"/>
    </source>
</evidence>
<dbReference type="InterPro" id="IPR015590">
    <property type="entry name" value="Aldehyde_DH_dom"/>
</dbReference>
<sequence>MVAIAEKYQSGRHRILIGDWRDGETGATIEVRNPSNDEVIAEVANGSVADALAAVDAAAAAAPGWAATSPRQRAEILRKCFELMIEEEKQLARLISLENGKAYPDALGEVRYAAEFFRWYAEETPRIMGEMGLAPSGQNHILVSYEPVGIAVLVTPWNFPAAMATRKMAPALAAGCTCVLKPATETPLTALAVAEIMLKAGVPKGAINVIVTSQSGKSVGAMLHDPRVRTVSFTGSTEVGRVLLKEAADQVLTTSMELGGNAPFLVCHDANLDDALDGAMVAKMRNGGEACTAANRFYVARNLYGDFTEGLAKRMAALRIGDGVDEDTQLGPMVNAAAVIKIDELVRDAVARGARVVTGGRRLNRPGHFYAPTVLADVPEDAEILKNEIFGPVAPIVPFDDEARAVKLANDTEFGLISYVYTEDLKRGLRLSGQMQSGMVALNRGLASDPAAPFGGSKASGLGREGSTEGIKEYLETKYIAVSL</sequence>
<dbReference type="FunFam" id="3.40.605.10:FF:000005">
    <property type="entry name" value="Succinate-semialdehyde dehydrogenase I"/>
    <property type="match status" value="1"/>
</dbReference>
<keyword evidence="2 4" id="KW-0560">Oxidoreductase</keyword>
<dbReference type="GO" id="GO:0009450">
    <property type="term" value="P:gamma-aminobutyric acid catabolic process"/>
    <property type="evidence" value="ECO:0007669"/>
    <property type="project" value="TreeGrafter"/>
</dbReference>
<evidence type="ECO:0000256" key="2">
    <source>
        <dbReference type="ARBA" id="ARBA00023002"/>
    </source>
</evidence>
<dbReference type="AlphaFoldDB" id="A0A973W6N8"/>
<evidence type="ECO:0000256" key="3">
    <source>
        <dbReference type="PROSITE-ProRule" id="PRU10007"/>
    </source>
</evidence>
<dbReference type="FunFam" id="3.40.309.10:FF:000004">
    <property type="entry name" value="Succinate-semialdehyde dehydrogenase I"/>
    <property type="match status" value="1"/>
</dbReference>
<accession>A0A973W6N8</accession>
<name>A0A973W6N8_9BRAD</name>
<comment type="caution">
    <text evidence="6">The sequence shown here is derived from an EMBL/GenBank/DDBJ whole genome shotgun (WGS) entry which is preliminary data.</text>
</comment>
<evidence type="ECO:0000259" key="5">
    <source>
        <dbReference type="Pfam" id="PF00171"/>
    </source>
</evidence>
<dbReference type="InterPro" id="IPR016162">
    <property type="entry name" value="Ald_DH_N"/>
</dbReference>